<accession>A0A0D9V235</accession>
<feature type="region of interest" description="Disordered" evidence="1">
    <location>
        <begin position="458"/>
        <end position="527"/>
    </location>
</feature>
<evidence type="ECO:0000313" key="3">
    <source>
        <dbReference type="Proteomes" id="UP000032180"/>
    </source>
</evidence>
<dbReference type="EnsemblPlants" id="LPERR01G17080.1">
    <property type="protein sequence ID" value="LPERR01G17080.1"/>
    <property type="gene ID" value="LPERR01G17080"/>
</dbReference>
<dbReference type="STRING" id="77586.A0A0D9V235"/>
<keyword evidence="3" id="KW-1185">Reference proteome</keyword>
<reference evidence="2 3" key="1">
    <citation type="submission" date="2012-08" db="EMBL/GenBank/DDBJ databases">
        <title>Oryza genome evolution.</title>
        <authorList>
            <person name="Wing R.A."/>
        </authorList>
    </citation>
    <scope>NUCLEOTIDE SEQUENCE</scope>
</reference>
<dbReference type="Proteomes" id="UP000032180">
    <property type="component" value="Chromosome 1"/>
</dbReference>
<feature type="region of interest" description="Disordered" evidence="1">
    <location>
        <begin position="1"/>
        <end position="21"/>
    </location>
</feature>
<dbReference type="InterPro" id="IPR039319">
    <property type="entry name" value="ELF3-like"/>
</dbReference>
<dbReference type="AlphaFoldDB" id="A0A0D9V235"/>
<sequence>MMRGGGGRGGGGGKEGEEMGKVMGPLFPRLHVNDAVKGGGPRAPPRNKMALYEQFTVPSHRFSAPAASRGSVGGGASTVPSTSTSQVYGCDRPLFRPFNAPSNGPGHSTEKNNSDTINRKISGPRKESAMLSSQTKGMDNYASRSTAECASQQTEEKNIKSSSGKKLADDDEFMVPSVFTSRFPQYNTQEHAGVQDESTPPVAANPHKSPSTVSKASTKCYNTVSKHLDRINVSDGKARSPSKDKEIEPGHIPKNVEVEKRSSFQPSKDMFGTKHAKVYPKIDKPSIINDLDEPHVGNSRHQAAIKNGGSMKFQNSPVTGNAIFSKPSSENTDRHYNLPQVGLKEAGAKRKRLPEQHNVEKNDDMSDSSVECITGWEISPDKIVGAIGTKHFWKARRAIMNQQRVFAVQVFELHKLVQKLIAASPHVLTEGDPCLGNALLGSKNKLVEENLKAQPLLIATNDDDVQPSLQQPELSKENSEESLPSPPNDTGVGSGHRDQAATDGVSKSNRRATPVASDNKQNNWGVQLQPPQNQWLVPVMSPSEGLVYKPYSGPCPPAGSLLAPFYANCTPLSLPSTAGDFMNSAYGVPIPHQPQHMGAPGPPAMPMNYFPPFSIPMMNPAAPPSVVEQGRHPSMPQPYGNFEQHSWISGNMSHPSGIWRFHASRDSEAQASSASSPFDRFQCGGSGPVSAFPTASAQNNQPQPSSGSRDQTNVIRVVPHNSQIASESAARIFRSIQMERQRDD</sequence>
<feature type="compositionally biased region" description="Polar residues" evidence="1">
    <location>
        <begin position="130"/>
        <end position="153"/>
    </location>
</feature>
<reference evidence="2" key="3">
    <citation type="submission" date="2015-04" db="UniProtKB">
        <authorList>
            <consortium name="EnsemblPlants"/>
        </authorList>
    </citation>
    <scope>IDENTIFICATION</scope>
</reference>
<feature type="region of interest" description="Disordered" evidence="1">
    <location>
        <begin position="670"/>
        <end position="714"/>
    </location>
</feature>
<feature type="compositionally biased region" description="Polar residues" evidence="1">
    <location>
        <begin position="516"/>
        <end position="527"/>
    </location>
</feature>
<feature type="region of interest" description="Disordered" evidence="1">
    <location>
        <begin position="64"/>
        <end position="168"/>
    </location>
</feature>
<feature type="compositionally biased region" description="Gly residues" evidence="1">
    <location>
        <begin position="1"/>
        <end position="13"/>
    </location>
</feature>
<feature type="region of interest" description="Disordered" evidence="1">
    <location>
        <begin position="192"/>
        <end position="216"/>
    </location>
</feature>
<dbReference type="Gramene" id="LPERR01G17080.1">
    <property type="protein sequence ID" value="LPERR01G17080.1"/>
    <property type="gene ID" value="LPERR01G17080"/>
</dbReference>
<evidence type="ECO:0000313" key="2">
    <source>
        <dbReference type="EnsemblPlants" id="LPERR01G17080.1"/>
    </source>
</evidence>
<dbReference type="PANTHER" id="PTHR34281:SF2">
    <property type="entry name" value="PROTEIN EARLY FLOWERING 3"/>
    <property type="match status" value="1"/>
</dbReference>
<evidence type="ECO:0008006" key="4">
    <source>
        <dbReference type="Google" id="ProtNLM"/>
    </source>
</evidence>
<feature type="compositionally biased region" description="Polar residues" evidence="1">
    <location>
        <begin position="693"/>
        <end position="714"/>
    </location>
</feature>
<feature type="compositionally biased region" description="Polar residues" evidence="1">
    <location>
        <begin position="78"/>
        <end position="87"/>
    </location>
</feature>
<organism evidence="2 3">
    <name type="scientific">Leersia perrieri</name>
    <dbReference type="NCBI Taxonomy" id="77586"/>
    <lineage>
        <taxon>Eukaryota</taxon>
        <taxon>Viridiplantae</taxon>
        <taxon>Streptophyta</taxon>
        <taxon>Embryophyta</taxon>
        <taxon>Tracheophyta</taxon>
        <taxon>Spermatophyta</taxon>
        <taxon>Magnoliopsida</taxon>
        <taxon>Liliopsida</taxon>
        <taxon>Poales</taxon>
        <taxon>Poaceae</taxon>
        <taxon>BOP clade</taxon>
        <taxon>Oryzoideae</taxon>
        <taxon>Oryzeae</taxon>
        <taxon>Oryzinae</taxon>
        <taxon>Leersia</taxon>
    </lineage>
</organism>
<dbReference type="eggNOG" id="ENOG502QSB6">
    <property type="taxonomic scope" value="Eukaryota"/>
</dbReference>
<dbReference type="GO" id="GO:2000028">
    <property type="term" value="P:regulation of photoperiodism, flowering"/>
    <property type="evidence" value="ECO:0007669"/>
    <property type="project" value="InterPro"/>
</dbReference>
<proteinExistence type="predicted"/>
<evidence type="ECO:0000256" key="1">
    <source>
        <dbReference type="SAM" id="MobiDB-lite"/>
    </source>
</evidence>
<reference evidence="3" key="2">
    <citation type="submission" date="2013-12" db="EMBL/GenBank/DDBJ databases">
        <authorList>
            <person name="Yu Y."/>
            <person name="Lee S."/>
            <person name="de Baynast K."/>
            <person name="Wissotski M."/>
            <person name="Liu L."/>
            <person name="Talag J."/>
            <person name="Goicoechea J."/>
            <person name="Angelova A."/>
            <person name="Jetty R."/>
            <person name="Kudrna D."/>
            <person name="Golser W."/>
            <person name="Rivera L."/>
            <person name="Zhang J."/>
            <person name="Wing R."/>
        </authorList>
    </citation>
    <scope>NUCLEOTIDE SEQUENCE</scope>
</reference>
<dbReference type="HOGENOM" id="CLU_027835_1_0_1"/>
<name>A0A0D9V235_9ORYZ</name>
<dbReference type="PANTHER" id="PTHR34281">
    <property type="entry name" value="PROTEIN EARLY FLOWERING 3"/>
    <property type="match status" value="1"/>
</dbReference>
<protein>
    <recommendedName>
        <fullName evidence="4">Protein EARLY FLOWERING 3</fullName>
    </recommendedName>
</protein>